<evidence type="ECO:0000256" key="2">
    <source>
        <dbReference type="ARBA" id="ARBA00023015"/>
    </source>
</evidence>
<dbReference type="Gene3D" id="2.40.330.10">
    <property type="entry name" value="DNA-binding pseudobarrel domain"/>
    <property type="match status" value="1"/>
</dbReference>
<dbReference type="EMBL" id="JAMYWD010000011">
    <property type="protein sequence ID" value="KAJ4955715.1"/>
    <property type="molecule type" value="Genomic_DNA"/>
</dbReference>
<organism evidence="6 7">
    <name type="scientific">Protea cynaroides</name>
    <dbReference type="NCBI Taxonomy" id="273540"/>
    <lineage>
        <taxon>Eukaryota</taxon>
        <taxon>Viridiplantae</taxon>
        <taxon>Streptophyta</taxon>
        <taxon>Embryophyta</taxon>
        <taxon>Tracheophyta</taxon>
        <taxon>Spermatophyta</taxon>
        <taxon>Magnoliopsida</taxon>
        <taxon>Proteales</taxon>
        <taxon>Proteaceae</taxon>
        <taxon>Protea</taxon>
    </lineage>
</organism>
<evidence type="ECO:0000256" key="1">
    <source>
        <dbReference type="ARBA" id="ARBA00004123"/>
    </source>
</evidence>
<evidence type="ECO:0000256" key="5">
    <source>
        <dbReference type="ARBA" id="ARBA00023242"/>
    </source>
</evidence>
<dbReference type="GO" id="GO:0003677">
    <property type="term" value="F:DNA binding"/>
    <property type="evidence" value="ECO:0007669"/>
    <property type="project" value="UniProtKB-KW"/>
</dbReference>
<comment type="caution">
    <text evidence="6">The sequence shown here is derived from an EMBL/GenBank/DDBJ whole genome shotgun (WGS) entry which is preliminary data.</text>
</comment>
<evidence type="ECO:0000313" key="6">
    <source>
        <dbReference type="EMBL" id="KAJ4955715.1"/>
    </source>
</evidence>
<dbReference type="Proteomes" id="UP001141806">
    <property type="component" value="Unassembled WGS sequence"/>
</dbReference>
<dbReference type="AlphaFoldDB" id="A0A9Q0JYW3"/>
<evidence type="ECO:0000313" key="7">
    <source>
        <dbReference type="Proteomes" id="UP001141806"/>
    </source>
</evidence>
<reference evidence="6" key="1">
    <citation type="journal article" date="2023" name="Plant J.">
        <title>The genome of the king protea, Protea cynaroides.</title>
        <authorList>
            <person name="Chang J."/>
            <person name="Duong T.A."/>
            <person name="Schoeman C."/>
            <person name="Ma X."/>
            <person name="Roodt D."/>
            <person name="Barker N."/>
            <person name="Li Z."/>
            <person name="Van de Peer Y."/>
            <person name="Mizrachi E."/>
        </authorList>
    </citation>
    <scope>NUCLEOTIDE SEQUENCE</scope>
    <source>
        <tissue evidence="6">Young leaves</tissue>
    </source>
</reference>
<name>A0A9Q0JYW3_9MAGN</name>
<dbReference type="PANTHER" id="PTHR34269:SF11">
    <property type="entry name" value="B3 DOMAIN PROTEIN"/>
    <property type="match status" value="1"/>
</dbReference>
<keyword evidence="5" id="KW-0539">Nucleus</keyword>
<dbReference type="InterPro" id="IPR015300">
    <property type="entry name" value="DNA-bd_pseudobarrel_sf"/>
</dbReference>
<keyword evidence="7" id="KW-1185">Reference proteome</keyword>
<evidence type="ECO:0008006" key="8">
    <source>
        <dbReference type="Google" id="ProtNLM"/>
    </source>
</evidence>
<keyword evidence="2" id="KW-0805">Transcription regulation</keyword>
<dbReference type="SUPFAM" id="SSF101936">
    <property type="entry name" value="DNA-binding pseudobarrel domain"/>
    <property type="match status" value="1"/>
</dbReference>
<comment type="subcellular location">
    <subcellularLocation>
        <location evidence="1">Nucleus</location>
    </subcellularLocation>
</comment>
<keyword evidence="3" id="KW-0238">DNA-binding</keyword>
<dbReference type="InterPro" id="IPR051442">
    <property type="entry name" value="B3_domain"/>
</dbReference>
<dbReference type="InterPro" id="IPR003340">
    <property type="entry name" value="B3_DNA-bd"/>
</dbReference>
<evidence type="ECO:0000256" key="4">
    <source>
        <dbReference type="ARBA" id="ARBA00023163"/>
    </source>
</evidence>
<protein>
    <recommendedName>
        <fullName evidence="8">B3 domain-containing protein</fullName>
    </recommendedName>
</protein>
<dbReference type="OrthoDB" id="1305332at2759"/>
<keyword evidence="4" id="KW-0804">Transcription</keyword>
<dbReference type="GO" id="GO:0005634">
    <property type="term" value="C:nucleus"/>
    <property type="evidence" value="ECO:0007669"/>
    <property type="project" value="UniProtKB-SubCell"/>
</dbReference>
<dbReference type="CDD" id="cd10017">
    <property type="entry name" value="B3_DNA"/>
    <property type="match status" value="1"/>
</dbReference>
<sequence length="201" mass="23514">MAVIRKQRVRREAVRRREPRETRETRENRELLELNLYRDPWTIKKKLMESDVNNLSRLILPTQLVDNHVLRYFSDEERFAVLHSERGLELKMKDLDQGTCHLLTLKKLGSSGSFKLGLNWISEFVKRRRLQKGDVIGMFWDNYSTRDNNYDTRGFCFSVLERYAPNSDANAEAVVAATPPNPSLCKSAREDLHLHPPMSEP</sequence>
<accession>A0A9Q0JYW3</accession>
<dbReference type="PANTHER" id="PTHR34269">
    <property type="entry name" value="TRANSCRIPTION FACTOR B3-DOMAIN FAMILY-RELATED"/>
    <property type="match status" value="1"/>
</dbReference>
<proteinExistence type="predicted"/>
<gene>
    <name evidence="6" type="ORF">NE237_012498</name>
</gene>
<evidence type="ECO:0000256" key="3">
    <source>
        <dbReference type="ARBA" id="ARBA00023125"/>
    </source>
</evidence>